<keyword evidence="5 7" id="KW-0808">Transferase</keyword>
<comment type="similarity">
    <text evidence="2 7">Belongs to the methyltransferase superfamily. L-isoaspartyl/D-aspartyl protein methyltransferase family.</text>
</comment>
<dbReference type="EMBL" id="JBCLVG010000001">
    <property type="protein sequence ID" value="MEN1946459.1"/>
    <property type="molecule type" value="Genomic_DNA"/>
</dbReference>
<protein>
    <recommendedName>
        <fullName evidence="7">Protein-L-isoaspartate O-methyltransferase</fullName>
        <ecNumber evidence="7">2.1.1.77</ecNumber>
    </recommendedName>
    <alternativeName>
        <fullName evidence="7">L-isoaspartyl protein carboxyl methyltransferase</fullName>
    </alternativeName>
    <alternativeName>
        <fullName evidence="7">Protein L-isoaspartyl methyltransferase</fullName>
    </alternativeName>
    <alternativeName>
        <fullName evidence="7">Protein-beta-aspartate methyltransferase</fullName>
        <shortName evidence="7">PIMT</shortName>
    </alternativeName>
</protein>
<comment type="function">
    <text evidence="7">Catalyzes the methyl esterification of L-isoaspartyl residues in peptides and proteins that result from spontaneous decomposition of normal L-aspartyl and L-asparaginyl residues. It plays a role in the repair and/or degradation of damaged proteins.</text>
</comment>
<dbReference type="GO" id="GO:0032259">
    <property type="term" value="P:methylation"/>
    <property type="evidence" value="ECO:0007669"/>
    <property type="project" value="UniProtKB-KW"/>
</dbReference>
<comment type="caution">
    <text evidence="8">The sequence shown here is derived from an EMBL/GenBank/DDBJ whole genome shotgun (WGS) entry which is preliminary data.</text>
</comment>
<organism evidence="8 9">
    <name type="scientific">Leifsonia stereocauli</name>
    <dbReference type="NCBI Taxonomy" id="3134136"/>
    <lineage>
        <taxon>Bacteria</taxon>
        <taxon>Bacillati</taxon>
        <taxon>Actinomycetota</taxon>
        <taxon>Actinomycetes</taxon>
        <taxon>Micrococcales</taxon>
        <taxon>Microbacteriaceae</taxon>
        <taxon>Leifsonia</taxon>
    </lineage>
</organism>
<dbReference type="GO" id="GO:0004719">
    <property type="term" value="F:protein-L-isoaspartate (D-aspartate) O-methyltransferase activity"/>
    <property type="evidence" value="ECO:0007669"/>
    <property type="project" value="UniProtKB-EC"/>
</dbReference>
<evidence type="ECO:0000256" key="1">
    <source>
        <dbReference type="ARBA" id="ARBA00004496"/>
    </source>
</evidence>
<dbReference type="HAMAP" id="MF_00090">
    <property type="entry name" value="PIMT"/>
    <property type="match status" value="1"/>
</dbReference>
<proteinExistence type="inferred from homology"/>
<keyword evidence="3 7" id="KW-0963">Cytoplasm</keyword>
<comment type="catalytic activity">
    <reaction evidence="7">
        <text>[protein]-L-isoaspartate + S-adenosyl-L-methionine = [protein]-L-isoaspartate alpha-methyl ester + S-adenosyl-L-homocysteine</text>
        <dbReference type="Rhea" id="RHEA:12705"/>
        <dbReference type="Rhea" id="RHEA-COMP:12143"/>
        <dbReference type="Rhea" id="RHEA-COMP:12144"/>
        <dbReference type="ChEBI" id="CHEBI:57856"/>
        <dbReference type="ChEBI" id="CHEBI:59789"/>
        <dbReference type="ChEBI" id="CHEBI:90596"/>
        <dbReference type="ChEBI" id="CHEBI:90598"/>
        <dbReference type="EC" id="2.1.1.77"/>
    </reaction>
</comment>
<dbReference type="NCBIfam" id="NF001453">
    <property type="entry name" value="PRK00312.1"/>
    <property type="match status" value="1"/>
</dbReference>
<evidence type="ECO:0000256" key="2">
    <source>
        <dbReference type="ARBA" id="ARBA00005369"/>
    </source>
</evidence>
<feature type="active site" evidence="7">
    <location>
        <position position="61"/>
    </location>
</feature>
<dbReference type="PANTHER" id="PTHR11579:SF0">
    <property type="entry name" value="PROTEIN-L-ISOASPARTATE(D-ASPARTATE) O-METHYLTRANSFERASE"/>
    <property type="match status" value="1"/>
</dbReference>
<gene>
    <name evidence="7" type="primary">pcm</name>
    <name evidence="8" type="ORF">WJX64_07880</name>
</gene>
<keyword evidence="9" id="KW-1185">Reference proteome</keyword>
<dbReference type="PANTHER" id="PTHR11579">
    <property type="entry name" value="PROTEIN-L-ISOASPARTATE O-METHYLTRANSFERASE"/>
    <property type="match status" value="1"/>
</dbReference>
<dbReference type="Gene3D" id="3.40.50.150">
    <property type="entry name" value="Vaccinia Virus protein VP39"/>
    <property type="match status" value="1"/>
</dbReference>
<dbReference type="RefSeq" id="WP_342112899.1">
    <property type="nucleotide sequence ID" value="NZ_JBCAUN010000001.1"/>
</dbReference>
<evidence type="ECO:0000256" key="4">
    <source>
        <dbReference type="ARBA" id="ARBA00022603"/>
    </source>
</evidence>
<dbReference type="InterPro" id="IPR000682">
    <property type="entry name" value="PCMT"/>
</dbReference>
<name>A0ABU9W6D1_9MICO</name>
<dbReference type="Pfam" id="PF01135">
    <property type="entry name" value="PCMT"/>
    <property type="match status" value="1"/>
</dbReference>
<evidence type="ECO:0000313" key="8">
    <source>
        <dbReference type="EMBL" id="MEN1946459.1"/>
    </source>
</evidence>
<keyword evidence="6 7" id="KW-0949">S-adenosyl-L-methionine</keyword>
<accession>A0ABU9W6D1</accession>
<dbReference type="Proteomes" id="UP001425155">
    <property type="component" value="Unassembled WGS sequence"/>
</dbReference>
<dbReference type="NCBIfam" id="TIGR00080">
    <property type="entry name" value="pimt"/>
    <property type="match status" value="1"/>
</dbReference>
<keyword evidence="4 7" id="KW-0489">Methyltransferase</keyword>
<evidence type="ECO:0000256" key="6">
    <source>
        <dbReference type="ARBA" id="ARBA00022691"/>
    </source>
</evidence>
<comment type="subcellular location">
    <subcellularLocation>
        <location evidence="1 7">Cytoplasm</location>
    </subcellularLocation>
</comment>
<reference evidence="8 9" key="1">
    <citation type="submission" date="2024-03" db="EMBL/GenBank/DDBJ databases">
        <title>YIM 134122 draft genome.</title>
        <authorList>
            <person name="Zuo S."/>
            <person name="Xiong L."/>
        </authorList>
    </citation>
    <scope>NUCLEOTIDE SEQUENCE [LARGE SCALE GENOMIC DNA]</scope>
    <source>
        <strain evidence="8 9">YIM 134122</strain>
    </source>
</reference>
<dbReference type="CDD" id="cd02440">
    <property type="entry name" value="AdoMet_MTases"/>
    <property type="match status" value="1"/>
</dbReference>
<evidence type="ECO:0000313" key="9">
    <source>
        <dbReference type="Proteomes" id="UP001425155"/>
    </source>
</evidence>
<evidence type="ECO:0000256" key="5">
    <source>
        <dbReference type="ARBA" id="ARBA00022679"/>
    </source>
</evidence>
<evidence type="ECO:0000256" key="3">
    <source>
        <dbReference type="ARBA" id="ARBA00022490"/>
    </source>
</evidence>
<dbReference type="EC" id="2.1.1.77" evidence="7"/>
<dbReference type="SUPFAM" id="SSF53335">
    <property type="entry name" value="S-adenosyl-L-methionine-dependent methyltransferases"/>
    <property type="match status" value="1"/>
</dbReference>
<dbReference type="InterPro" id="IPR029063">
    <property type="entry name" value="SAM-dependent_MTases_sf"/>
</dbReference>
<evidence type="ECO:0000256" key="7">
    <source>
        <dbReference type="HAMAP-Rule" id="MF_00090"/>
    </source>
</evidence>
<sequence>MDGRISSDEMVSRQLEARGIRDPAVLAAMRTVPRELFVPQELIARAHDDTPLPIGAEQTISQPYIVARMLEAAELGPTARVLDVGTGSGYAAAVTAELAMHVVSIERIPELADAAARRLRSLGYAGITVLVGDGTLGAPEHAPFDAIIAAAAGPDIPPAWVAQLAPHGRIVLPIEAASGHQELIVASVGDGGSLIRRSLGAVLFVPLIGDAGLRRRRPGRRHRRG</sequence>